<gene>
    <name evidence="1" type="ORF">XSR1_20159</name>
</gene>
<proteinExistence type="predicted"/>
<dbReference type="Proteomes" id="UP000019202">
    <property type="component" value="Unassembled WGS sequence"/>
</dbReference>
<reference evidence="1" key="1">
    <citation type="submission" date="2013-11" db="EMBL/GenBank/DDBJ databases">
        <title>Draft genome sequence and annotation of the entomopathogenic bacteria, Xenorhabdus cabanillasi strain JM26 and Xenorhabdus szentirmai strain DSM 16338.</title>
        <authorList>
            <person name="Gualtieri M."/>
            <person name="Ogier J.C."/>
            <person name="Pages S."/>
            <person name="Givaudan A."/>
            <person name="Gaudriault S."/>
        </authorList>
    </citation>
    <scope>NUCLEOTIDE SEQUENCE [LARGE SCALE GENOMIC DNA]</scope>
    <source>
        <strain evidence="1">DSM 16338</strain>
    </source>
</reference>
<dbReference type="AlphaFoldDB" id="W1IYN7"/>
<protein>
    <submittedName>
        <fullName evidence="1">Uncharacterized protein</fullName>
    </submittedName>
</protein>
<dbReference type="EMBL" id="CBXF010000077">
    <property type="protein sequence ID" value="CDL82335.1"/>
    <property type="molecule type" value="Genomic_DNA"/>
</dbReference>
<keyword evidence="2" id="KW-1185">Reference proteome</keyword>
<organism evidence="1 2">
    <name type="scientific">Xenorhabdus szentirmaii DSM 16338</name>
    <dbReference type="NCBI Taxonomy" id="1427518"/>
    <lineage>
        <taxon>Bacteria</taxon>
        <taxon>Pseudomonadati</taxon>
        <taxon>Pseudomonadota</taxon>
        <taxon>Gammaproteobacteria</taxon>
        <taxon>Enterobacterales</taxon>
        <taxon>Morganellaceae</taxon>
        <taxon>Xenorhabdus</taxon>
    </lineage>
</organism>
<evidence type="ECO:0000313" key="1">
    <source>
        <dbReference type="EMBL" id="CDL82335.1"/>
    </source>
</evidence>
<accession>W1IYN7</accession>
<evidence type="ECO:0000313" key="2">
    <source>
        <dbReference type="Proteomes" id="UP000019202"/>
    </source>
</evidence>
<comment type="caution">
    <text evidence="1">The sequence shown here is derived from an EMBL/GenBank/DDBJ whole genome shotgun (WGS) entry which is preliminary data.</text>
</comment>
<name>W1IYN7_9GAMM</name>
<sequence length="82" mass="9334">MSEGLCQIGKEKTVPKSVEYQKKEHDPLKPHVDTRKGGIYWVEPKEQNGEIIEIEKWLSDYMEVVGIGNDGGEGYLRKAQTN</sequence>
<dbReference type="STRING" id="1427518.XSR1_20159"/>